<dbReference type="AlphaFoldDB" id="A0AAV1ZS00"/>
<comment type="caution">
    <text evidence="2">The sequence shown here is derived from an EMBL/GenBank/DDBJ whole genome shotgun (WGS) entry which is preliminary data.</text>
</comment>
<dbReference type="EMBL" id="CAXIEN010000071">
    <property type="protein sequence ID" value="CAL1273943.1"/>
    <property type="molecule type" value="Genomic_DNA"/>
</dbReference>
<keyword evidence="1" id="KW-1133">Transmembrane helix</keyword>
<keyword evidence="1" id="KW-0812">Transmembrane</keyword>
<evidence type="ECO:0000313" key="3">
    <source>
        <dbReference type="Proteomes" id="UP001497382"/>
    </source>
</evidence>
<sequence>MAKVCVGMKEADSVLTEKTHFLWIVLYVFGTDGSYCLYLCAWALCQTNNNCGERQQMMVRKNSLANTNGRHSTPSRPCHFSELLRTAH</sequence>
<keyword evidence="1" id="KW-0472">Membrane</keyword>
<evidence type="ECO:0000313" key="2">
    <source>
        <dbReference type="EMBL" id="CAL1273943.1"/>
    </source>
</evidence>
<accession>A0AAV1ZS00</accession>
<feature type="transmembrane region" description="Helical" evidence="1">
    <location>
        <begin position="21"/>
        <end position="44"/>
    </location>
</feature>
<name>A0AAV1ZS00_9ARAC</name>
<proteinExistence type="predicted"/>
<organism evidence="2 3">
    <name type="scientific">Larinioides sclopetarius</name>
    <dbReference type="NCBI Taxonomy" id="280406"/>
    <lineage>
        <taxon>Eukaryota</taxon>
        <taxon>Metazoa</taxon>
        <taxon>Ecdysozoa</taxon>
        <taxon>Arthropoda</taxon>
        <taxon>Chelicerata</taxon>
        <taxon>Arachnida</taxon>
        <taxon>Araneae</taxon>
        <taxon>Araneomorphae</taxon>
        <taxon>Entelegynae</taxon>
        <taxon>Araneoidea</taxon>
        <taxon>Araneidae</taxon>
        <taxon>Larinioides</taxon>
    </lineage>
</organism>
<reference evidence="2 3" key="1">
    <citation type="submission" date="2024-04" db="EMBL/GenBank/DDBJ databases">
        <authorList>
            <person name="Rising A."/>
            <person name="Reimegard J."/>
            <person name="Sonavane S."/>
            <person name="Akerstrom W."/>
            <person name="Nylinder S."/>
            <person name="Hedman E."/>
            <person name="Kallberg Y."/>
        </authorList>
    </citation>
    <scope>NUCLEOTIDE SEQUENCE [LARGE SCALE GENOMIC DNA]</scope>
</reference>
<dbReference type="Proteomes" id="UP001497382">
    <property type="component" value="Unassembled WGS sequence"/>
</dbReference>
<gene>
    <name evidence="2" type="ORF">LARSCL_LOCUS7185</name>
</gene>
<protein>
    <submittedName>
        <fullName evidence="2">Uncharacterized protein</fullName>
    </submittedName>
</protein>
<evidence type="ECO:0000256" key="1">
    <source>
        <dbReference type="SAM" id="Phobius"/>
    </source>
</evidence>
<keyword evidence="3" id="KW-1185">Reference proteome</keyword>